<accession>A0ABY1PIS6</accession>
<evidence type="ECO:0000313" key="2">
    <source>
        <dbReference type="Proteomes" id="UP001157961"/>
    </source>
</evidence>
<proteinExistence type="predicted"/>
<evidence type="ECO:0000313" key="1">
    <source>
        <dbReference type="EMBL" id="SMP35083.1"/>
    </source>
</evidence>
<reference evidence="1 2" key="1">
    <citation type="submission" date="2017-05" db="EMBL/GenBank/DDBJ databases">
        <authorList>
            <person name="Varghese N."/>
            <person name="Submissions S."/>
        </authorList>
    </citation>
    <scope>NUCLEOTIDE SEQUENCE [LARGE SCALE GENOMIC DNA]</scope>
    <source>
        <strain evidence="1 2">DSM 29734</strain>
    </source>
</reference>
<dbReference type="Proteomes" id="UP001157961">
    <property type="component" value="Unassembled WGS sequence"/>
</dbReference>
<feature type="non-terminal residue" evidence="1">
    <location>
        <position position="1"/>
    </location>
</feature>
<sequence>RLHDRLDSLERMLSTSTVTPQPEWLSVTAAANHLECSESTIRRKIALGEFQAKGSGKSKRVRIS</sequence>
<dbReference type="RefSeq" id="WP_283427793.1">
    <property type="nucleotide sequence ID" value="NZ_FXTY01000011.1"/>
</dbReference>
<comment type="caution">
    <text evidence="1">The sequence shown here is derived from an EMBL/GenBank/DDBJ whole genome shotgun (WGS) entry which is preliminary data.</text>
</comment>
<evidence type="ECO:0008006" key="3">
    <source>
        <dbReference type="Google" id="ProtNLM"/>
    </source>
</evidence>
<protein>
    <recommendedName>
        <fullName evidence="3">Helix-turn-helix domain-containing protein</fullName>
    </recommendedName>
</protein>
<name>A0ABY1PIS6_9RHOB</name>
<keyword evidence="2" id="KW-1185">Reference proteome</keyword>
<dbReference type="EMBL" id="FXTY01000011">
    <property type="protein sequence ID" value="SMP35083.1"/>
    <property type="molecule type" value="Genomic_DNA"/>
</dbReference>
<gene>
    <name evidence="1" type="ORF">SAMN06265373_1111</name>
</gene>
<organism evidence="1 2">
    <name type="scientific">Shimia sagamensis</name>
    <dbReference type="NCBI Taxonomy" id="1566352"/>
    <lineage>
        <taxon>Bacteria</taxon>
        <taxon>Pseudomonadati</taxon>
        <taxon>Pseudomonadota</taxon>
        <taxon>Alphaproteobacteria</taxon>
        <taxon>Rhodobacterales</taxon>
        <taxon>Roseobacteraceae</taxon>
    </lineage>
</organism>